<dbReference type="OrthoDB" id="10263328at2759"/>
<dbReference type="Pfam" id="PF25574">
    <property type="entry name" value="TPR_IMB1"/>
    <property type="match status" value="1"/>
</dbReference>
<evidence type="ECO:0000256" key="4">
    <source>
        <dbReference type="ARBA" id="ARBA00022448"/>
    </source>
</evidence>
<proteinExistence type="inferred from homology"/>
<feature type="domain" description="Importin N-terminal" evidence="10">
    <location>
        <begin position="22"/>
        <end position="103"/>
    </location>
</feature>
<evidence type="ECO:0000256" key="9">
    <source>
        <dbReference type="PROSITE-ProRule" id="PRU00103"/>
    </source>
</evidence>
<dbReference type="InterPro" id="IPR000225">
    <property type="entry name" value="Armadillo"/>
</dbReference>
<dbReference type="PROSITE" id="PS50077">
    <property type="entry name" value="HEAT_REPEAT"/>
    <property type="match status" value="1"/>
</dbReference>
<name>A0A8J2KL86_9HEXA</name>
<dbReference type="InterPro" id="IPR040122">
    <property type="entry name" value="Importin_beta"/>
</dbReference>
<dbReference type="SMART" id="SM00185">
    <property type="entry name" value="ARM"/>
    <property type="match status" value="3"/>
</dbReference>
<keyword evidence="8" id="KW-0539">Nucleus</keyword>
<dbReference type="EMBL" id="CAJVCH010385435">
    <property type="protein sequence ID" value="CAG7817050.1"/>
    <property type="molecule type" value="Genomic_DNA"/>
</dbReference>
<protein>
    <recommendedName>
        <fullName evidence="10">Importin N-terminal domain-containing protein</fullName>
    </recommendedName>
</protein>
<evidence type="ECO:0000256" key="2">
    <source>
        <dbReference type="ARBA" id="ARBA00004496"/>
    </source>
</evidence>
<keyword evidence="5" id="KW-0963">Cytoplasm</keyword>
<dbReference type="FunFam" id="1.25.10.10:FF:000027">
    <property type="entry name" value="Importin subunit beta-1"/>
    <property type="match status" value="1"/>
</dbReference>
<gene>
    <name evidence="11" type="ORF">AFUS01_LOCUS27638</name>
</gene>
<evidence type="ECO:0000256" key="3">
    <source>
        <dbReference type="ARBA" id="ARBA00010907"/>
    </source>
</evidence>
<evidence type="ECO:0000256" key="7">
    <source>
        <dbReference type="ARBA" id="ARBA00022927"/>
    </source>
</evidence>
<organism evidence="11 12">
    <name type="scientific">Allacma fusca</name>
    <dbReference type="NCBI Taxonomy" id="39272"/>
    <lineage>
        <taxon>Eukaryota</taxon>
        <taxon>Metazoa</taxon>
        <taxon>Ecdysozoa</taxon>
        <taxon>Arthropoda</taxon>
        <taxon>Hexapoda</taxon>
        <taxon>Collembola</taxon>
        <taxon>Symphypleona</taxon>
        <taxon>Sminthuridae</taxon>
        <taxon>Allacma</taxon>
    </lineage>
</organism>
<sequence>MTELVHILEKTVSPDHNELQRAQAFLEQAAQTNFPEYIRSLSEILANASFSPVARMASGLQLKNLLTSKDPNIKAQYQNRWVTALTDEIKSVVKKNVLGALGTETTRPSSAAQCVAYIAVIELGLNHWPDLIATLVNNVAVNGLQSTELLKEASLEAIGYICADIDPQILASQSNNILTAIVHGMKREEPSNRVRLAATNALLNSLEFTKSNFETESERHYIMQVVCEATQVNDTQVKVAALQCLVKIMSLYYQYMEFYMNLALFAITMEAMKSEVDDVALQGIEFWSNVCDEEVDLAIEASEASEFGRPPQRTSRFYAKGALQYLVPVLIQTLTKQQETNDDDDDWNPCKAAGVCLMLLANCCEDDIIPHVVPFVQTNITHEVWNFRDAAVMAFGCIMEGPDPSAVKPLAEEALPTLISLMNDPHVVVRDTTAWTLGRICEVVSDAALNRNHLEPLLDALVNALQSDPRVASNACWAISSLAEAAYEKASEGRVDDSNEPETYDLSRYFTPIIEKLLATTDRPDGNQANLRPAAYEALMEMIKNSPRDCYDTVKATTLIILERLRAVLQMDSLATGGDRTQYNELQSSLCATLQSVLRKVTPHDAPNISDAVMDALLQMLNGPGGRSGGVQEDALMAISTLTEVMGEGFLKYMDPFRPFLLMGLQNTTEQTVCSAAVGVSGDICRALGNKAAPYCDEIMERLLENLRNGNVHRSVKPQILSVLGDVALAIGPEFKKYLQIVLQTLVQASEAQVDRNDYEMVDYLCELREGVLEAYTGIIQGLRGDASSSGVPGGAVTPDLAMMEPHLPHIVRFICQVAGDQEKTDGNVAACAGLVGDLLVGYEGQRPAKLRCYQVGLPKNCEDSRIKLQLQQVDEICCGMNWNEGRSKEFGRLER</sequence>
<dbReference type="GO" id="GO:0005737">
    <property type="term" value="C:cytoplasm"/>
    <property type="evidence" value="ECO:0007669"/>
    <property type="project" value="UniProtKB-SubCell"/>
</dbReference>
<dbReference type="InterPro" id="IPR058584">
    <property type="entry name" value="IMB1_TNPO1-like_TPR"/>
</dbReference>
<evidence type="ECO:0000256" key="6">
    <source>
        <dbReference type="ARBA" id="ARBA00022737"/>
    </source>
</evidence>
<dbReference type="InterPro" id="IPR021133">
    <property type="entry name" value="HEAT_type_2"/>
</dbReference>
<evidence type="ECO:0000256" key="5">
    <source>
        <dbReference type="ARBA" id="ARBA00022490"/>
    </source>
</evidence>
<dbReference type="GO" id="GO:0006606">
    <property type="term" value="P:protein import into nucleus"/>
    <property type="evidence" value="ECO:0007669"/>
    <property type="project" value="InterPro"/>
</dbReference>
<keyword evidence="12" id="KW-1185">Reference proteome</keyword>
<dbReference type="PROSITE" id="PS50166">
    <property type="entry name" value="IMPORTIN_B_NT"/>
    <property type="match status" value="1"/>
</dbReference>
<evidence type="ECO:0000256" key="8">
    <source>
        <dbReference type="ARBA" id="ARBA00023242"/>
    </source>
</evidence>
<reference evidence="11" key="1">
    <citation type="submission" date="2021-06" db="EMBL/GenBank/DDBJ databases">
        <authorList>
            <person name="Hodson N. C."/>
            <person name="Mongue J. A."/>
            <person name="Jaron S. K."/>
        </authorList>
    </citation>
    <scope>NUCLEOTIDE SEQUENCE</scope>
</reference>
<dbReference type="AlphaFoldDB" id="A0A8J2KL86"/>
<feature type="repeat" description="HEAT" evidence="9">
    <location>
        <begin position="414"/>
        <end position="452"/>
    </location>
</feature>
<dbReference type="Pfam" id="PF03810">
    <property type="entry name" value="IBN_N"/>
    <property type="match status" value="1"/>
</dbReference>
<comment type="similarity">
    <text evidence="3">Belongs to the importin beta family. Importin beta-1 subfamily.</text>
</comment>
<evidence type="ECO:0000259" key="10">
    <source>
        <dbReference type="PROSITE" id="PS50166"/>
    </source>
</evidence>
<keyword evidence="4" id="KW-0813">Transport</keyword>
<comment type="subcellular location">
    <subcellularLocation>
        <location evidence="2">Cytoplasm</location>
    </subcellularLocation>
    <subcellularLocation>
        <location evidence="1">Nucleus</location>
    </subcellularLocation>
</comment>
<dbReference type="InterPro" id="IPR001494">
    <property type="entry name" value="Importin-beta_N"/>
</dbReference>
<dbReference type="Pfam" id="PF13513">
    <property type="entry name" value="HEAT_EZ"/>
    <property type="match status" value="1"/>
</dbReference>
<dbReference type="GO" id="GO:0031267">
    <property type="term" value="F:small GTPase binding"/>
    <property type="evidence" value="ECO:0007669"/>
    <property type="project" value="InterPro"/>
</dbReference>
<keyword evidence="7" id="KW-0653">Protein transport</keyword>
<dbReference type="SMART" id="SM00913">
    <property type="entry name" value="IBN_N"/>
    <property type="match status" value="1"/>
</dbReference>
<comment type="caution">
    <text evidence="11">The sequence shown here is derived from an EMBL/GenBank/DDBJ whole genome shotgun (WGS) entry which is preliminary data.</text>
</comment>
<keyword evidence="6" id="KW-0677">Repeat</keyword>
<dbReference type="Proteomes" id="UP000708208">
    <property type="component" value="Unassembled WGS sequence"/>
</dbReference>
<evidence type="ECO:0000313" key="11">
    <source>
        <dbReference type="EMBL" id="CAG7817050.1"/>
    </source>
</evidence>
<evidence type="ECO:0000313" key="12">
    <source>
        <dbReference type="Proteomes" id="UP000708208"/>
    </source>
</evidence>
<evidence type="ECO:0000256" key="1">
    <source>
        <dbReference type="ARBA" id="ARBA00004123"/>
    </source>
</evidence>
<accession>A0A8J2KL86</accession>
<dbReference type="PANTHER" id="PTHR10527">
    <property type="entry name" value="IMPORTIN BETA"/>
    <property type="match status" value="1"/>
</dbReference>